<evidence type="ECO:0000313" key="2">
    <source>
        <dbReference type="EMBL" id="KAG5841865.1"/>
    </source>
</evidence>
<dbReference type="Proteomes" id="UP001044222">
    <property type="component" value="Chromosome 9"/>
</dbReference>
<comment type="caution">
    <text evidence="2">The sequence shown here is derived from an EMBL/GenBank/DDBJ whole genome shotgun (WGS) entry which is preliminary data.</text>
</comment>
<organism evidence="2 3">
    <name type="scientific">Anguilla anguilla</name>
    <name type="common">European freshwater eel</name>
    <name type="synonym">Muraena anguilla</name>
    <dbReference type="NCBI Taxonomy" id="7936"/>
    <lineage>
        <taxon>Eukaryota</taxon>
        <taxon>Metazoa</taxon>
        <taxon>Chordata</taxon>
        <taxon>Craniata</taxon>
        <taxon>Vertebrata</taxon>
        <taxon>Euteleostomi</taxon>
        <taxon>Actinopterygii</taxon>
        <taxon>Neopterygii</taxon>
        <taxon>Teleostei</taxon>
        <taxon>Anguilliformes</taxon>
        <taxon>Anguillidae</taxon>
        <taxon>Anguilla</taxon>
    </lineage>
</organism>
<evidence type="ECO:0000313" key="3">
    <source>
        <dbReference type="Proteomes" id="UP001044222"/>
    </source>
</evidence>
<keyword evidence="3" id="KW-1185">Reference proteome</keyword>
<keyword evidence="1" id="KW-0175">Coiled coil</keyword>
<name>A0A9D3M3J4_ANGAN</name>
<gene>
    <name evidence="2" type="ORF">ANANG_G00171570</name>
</gene>
<dbReference type="AlphaFoldDB" id="A0A9D3M3J4"/>
<reference evidence="2" key="1">
    <citation type="submission" date="2021-01" db="EMBL/GenBank/DDBJ databases">
        <title>A chromosome-scale assembly of European eel, Anguilla anguilla.</title>
        <authorList>
            <person name="Henkel C."/>
            <person name="Jong-Raadsen S.A."/>
            <person name="Dufour S."/>
            <person name="Weltzien F.-A."/>
            <person name="Palstra A.P."/>
            <person name="Pelster B."/>
            <person name="Spaink H.P."/>
            <person name="Van Den Thillart G.E."/>
            <person name="Jansen H."/>
            <person name="Zahm M."/>
            <person name="Klopp C."/>
            <person name="Cedric C."/>
            <person name="Louis A."/>
            <person name="Berthelot C."/>
            <person name="Parey E."/>
            <person name="Roest Crollius H."/>
            <person name="Montfort J."/>
            <person name="Robinson-Rechavi M."/>
            <person name="Bucao C."/>
            <person name="Bouchez O."/>
            <person name="Gislard M."/>
            <person name="Lluch J."/>
            <person name="Milhes M."/>
            <person name="Lampietro C."/>
            <person name="Lopez Roques C."/>
            <person name="Donnadieu C."/>
            <person name="Braasch I."/>
            <person name="Desvignes T."/>
            <person name="Postlethwait J."/>
            <person name="Bobe J."/>
            <person name="Guiguen Y."/>
            <person name="Dirks R."/>
        </authorList>
    </citation>
    <scope>NUCLEOTIDE SEQUENCE</scope>
    <source>
        <strain evidence="2">Tag_6206</strain>
        <tissue evidence="2">Liver</tissue>
    </source>
</reference>
<sequence>MVKEQKSRIAELIKLAELGNAEEDRRRSVQLELLKQDKSKLLSQLTAQESVIQGLRSERRIWGQELAQQGASLAQDRGRLEAKIEVLATELETQKKLNERDNDALRIKAKIVDDQTETIRKLKQGLLDRDEQIRRLREESLQAEKRFQEQLEEEAGPVRDLRERVELLTHRKEELKQQLEDKELELEEVKSAYSAMNSKWKTKADLLTRLEEQVKRMKEGFDAKEKALLEERDRSVQAHKAVMEKLRTVDDAFRRQLESVQATHQAELFHLANEKQKQIEQANQKVCLVEEEMRLLLEETQSTKKAMEEKMARLTSVLKDF</sequence>
<feature type="coiled-coil region" evidence="1">
    <location>
        <begin position="88"/>
        <end position="227"/>
    </location>
</feature>
<accession>A0A9D3M3J4</accession>
<evidence type="ECO:0000256" key="1">
    <source>
        <dbReference type="SAM" id="Coils"/>
    </source>
</evidence>
<feature type="coiled-coil region" evidence="1">
    <location>
        <begin position="265"/>
        <end position="317"/>
    </location>
</feature>
<proteinExistence type="predicted"/>
<dbReference type="EMBL" id="JAFIRN010000009">
    <property type="protein sequence ID" value="KAG5841865.1"/>
    <property type="molecule type" value="Genomic_DNA"/>
</dbReference>
<protein>
    <submittedName>
        <fullName evidence="2">Uncharacterized protein</fullName>
    </submittedName>
</protein>